<feature type="region of interest" description="Disordered" evidence="1">
    <location>
        <begin position="1009"/>
        <end position="1037"/>
    </location>
</feature>
<dbReference type="PANTHER" id="PTHR12298:SF4">
    <property type="entry name" value="PROGRAMMED CELL DEATH PROTEIN 2"/>
    <property type="match status" value="1"/>
</dbReference>
<dbReference type="Pfam" id="PF00443">
    <property type="entry name" value="UCH"/>
    <property type="match status" value="1"/>
</dbReference>
<dbReference type="SUPFAM" id="SSF54001">
    <property type="entry name" value="Cysteine proteinases"/>
    <property type="match status" value="1"/>
</dbReference>
<feature type="region of interest" description="Disordered" evidence="1">
    <location>
        <begin position="87"/>
        <end position="192"/>
    </location>
</feature>
<name>A0A0K3CP30_RHOTO</name>
<evidence type="ECO:0000259" key="2">
    <source>
        <dbReference type="PROSITE" id="PS50030"/>
    </source>
</evidence>
<dbReference type="STRING" id="5286.A0A0K3CP30"/>
<dbReference type="Pfam" id="PF04194">
    <property type="entry name" value="PDCD2_C"/>
    <property type="match status" value="1"/>
</dbReference>
<dbReference type="InterPro" id="IPR007320">
    <property type="entry name" value="PDCD2_C"/>
</dbReference>
<evidence type="ECO:0000313" key="3">
    <source>
        <dbReference type="EMBL" id="CTR10447.1"/>
    </source>
</evidence>
<proteinExistence type="predicted"/>
<reference evidence="3 4" key="1">
    <citation type="submission" date="2015-07" db="EMBL/GenBank/DDBJ databases">
        <authorList>
            <person name="Cajimat M.N.B."/>
            <person name="Milazzo M.L."/>
            <person name="Fulhorst C.F."/>
        </authorList>
    </citation>
    <scope>NUCLEOTIDE SEQUENCE [LARGE SCALE GENOMIC DNA]</scope>
    <source>
        <strain evidence="3">Single colony</strain>
    </source>
</reference>
<dbReference type="InterPro" id="IPR015940">
    <property type="entry name" value="UBA"/>
</dbReference>
<dbReference type="Proteomes" id="UP000199069">
    <property type="component" value="Unassembled WGS sequence"/>
</dbReference>
<dbReference type="OMA" id="RSFLHIT"/>
<evidence type="ECO:0000313" key="4">
    <source>
        <dbReference type="Proteomes" id="UP000199069"/>
    </source>
</evidence>
<evidence type="ECO:0000256" key="1">
    <source>
        <dbReference type="SAM" id="MobiDB-lite"/>
    </source>
</evidence>
<feature type="compositionally biased region" description="Pro residues" evidence="1">
    <location>
        <begin position="147"/>
        <end position="164"/>
    </location>
</feature>
<sequence>MPVEVGENGSEVRGSPAPLKLSSVCGLPPRLTHPLAMAGLNTEQQAAFQTLLEFGCSETDARKAVLRFGGNVAAAANWIYDGAVEGPAAADDDAPPPLISTDAELPHPSTLGQPPPYSGPELPPFGPAAPAVEQKNLIDLTNDDEPPPAFAPPRLLPAPHPSPTLGPSNAPTSGGADLSKAIKASQTAADDQDADLSKAISLSMASLGSTDEQAVSEVEKIKPEDRIRKGNSPPVLRATSAFMSGLAAFLQALYAVPSFRNGILSYRLPENRQHDGLAVADFKDYWKGDAGISSLGMPIPVDGEQENRFTRLVALQRLFALMTETKRSFLHITEVVRAFGLRESDFKQPGGAWVYKVLEVHSTIVDDLRLAAGEEAQYRLSQGVSPEEAEQYEQKATSRFIFRGRVVTANEHLGAPLPPNDDDRLSLPLNPSADPPEDLFRLLDKQLVTSNGSDNLLHLLTQVPTVLFFHIDRMTNVTSLDSFGSGNNSLQKRVFRPTPTGKEDVWLDRYWVKNRVRIHETRLEIAKLDAELEEVRKQRKAIVVTEDGKDFQELVRATVAYCKSAKAEAGNVEREERQKRMREDWEKVEEELKQAVDAFDTQISDVSLRIASAFDSPDMHKIGPYRLTSFVVRNGLNGRGTAWSVVCDDDGKWWRTGDLDKKEVSLEEALGDPSGLMMDAGSTFFFYSKVDEAEEEVEVPPHLKVSSRALSLVKSVQLTISPRLQNAAARDNIEFALTLPDALADVVASWNLPPLSSLEPEAIQIPLGETADDDAETVKDISLDTPPPDDVMIDEQAANQVDTPMSLEESQQAGEFPAMQLRGGATIEDDDGQEDGVELDGADEEEESDYDDEIDEDEVELGLLQPMPVKKEDWDIDYAVGKIGGKPVWLDPRSPLAPEDVECGACGRTMSMLLQVNSPDDTRPHAAARSLYVYACRTSGCLAKNPSQAVRVWRTQMESPNAFFPHTEETLKERTRLEDALDAATALASAPSSSAKSWPEFDIAAEPEPYEESYLPSENAPAAEAEEGTEDAAATDTKTGVDSAFLHFQERIEREPKQVLRFYRLPGIEDPQPLWASEDKIRPEQVPTCELCRGERKVEFQILSTLLTSLDDDSFDFDSILVYTCANHCPIPPREGGKTGWQVECAFKQDFAAAGVKFGRR</sequence>
<dbReference type="Gene3D" id="1.10.8.10">
    <property type="entry name" value="DNA helicase RuvA subunit, C-terminal domain"/>
    <property type="match status" value="1"/>
</dbReference>
<dbReference type="AlphaFoldDB" id="A0A0K3CP30"/>
<organism evidence="3 4">
    <name type="scientific">Rhodotorula toruloides</name>
    <name type="common">Yeast</name>
    <name type="synonym">Rhodosporidium toruloides</name>
    <dbReference type="NCBI Taxonomy" id="5286"/>
    <lineage>
        <taxon>Eukaryota</taxon>
        <taxon>Fungi</taxon>
        <taxon>Dikarya</taxon>
        <taxon>Basidiomycota</taxon>
        <taxon>Pucciniomycotina</taxon>
        <taxon>Microbotryomycetes</taxon>
        <taxon>Sporidiobolales</taxon>
        <taxon>Sporidiobolaceae</taxon>
        <taxon>Rhodotorula</taxon>
    </lineage>
</organism>
<feature type="region of interest" description="Disordered" evidence="1">
    <location>
        <begin position="825"/>
        <end position="854"/>
    </location>
</feature>
<dbReference type="GO" id="GO:0005634">
    <property type="term" value="C:nucleus"/>
    <property type="evidence" value="ECO:0007669"/>
    <property type="project" value="TreeGrafter"/>
</dbReference>
<dbReference type="InterPro" id="IPR001394">
    <property type="entry name" value="Peptidase_C19_UCH"/>
</dbReference>
<dbReference type="GO" id="GO:0005737">
    <property type="term" value="C:cytoplasm"/>
    <property type="evidence" value="ECO:0007669"/>
    <property type="project" value="InterPro"/>
</dbReference>
<keyword evidence="4" id="KW-1185">Reference proteome</keyword>
<accession>A0A0K3CP30</accession>
<dbReference type="SUPFAM" id="SSF46934">
    <property type="entry name" value="UBA-like"/>
    <property type="match status" value="1"/>
</dbReference>
<dbReference type="PROSITE" id="PS50030">
    <property type="entry name" value="UBA"/>
    <property type="match status" value="1"/>
</dbReference>
<feature type="compositionally biased region" description="Pro residues" evidence="1">
    <location>
        <begin position="113"/>
        <end position="127"/>
    </location>
</feature>
<dbReference type="GO" id="GO:0016579">
    <property type="term" value="P:protein deubiquitination"/>
    <property type="evidence" value="ECO:0007669"/>
    <property type="project" value="InterPro"/>
</dbReference>
<dbReference type="InterPro" id="IPR038765">
    <property type="entry name" value="Papain-like_cys_pep_sf"/>
</dbReference>
<dbReference type="InterPro" id="IPR009060">
    <property type="entry name" value="UBA-like_sf"/>
</dbReference>
<dbReference type="GO" id="GO:0004843">
    <property type="term" value="F:cysteine-type deubiquitinase activity"/>
    <property type="evidence" value="ECO:0007669"/>
    <property type="project" value="InterPro"/>
</dbReference>
<protein>
    <submittedName>
        <fullName evidence="3">BY PROTMAP: gi|342319493|gb|EGU11441.1| Proteophosphoglycan ppg4 [Rhodotorula glutinis ATCC 204091]</fullName>
    </submittedName>
</protein>
<dbReference type="EMBL" id="CWKI01000013">
    <property type="protein sequence ID" value="CTR10447.1"/>
    <property type="molecule type" value="Genomic_DNA"/>
</dbReference>
<feature type="domain" description="UBA" evidence="2">
    <location>
        <begin position="41"/>
        <end position="82"/>
    </location>
</feature>
<dbReference type="Gene3D" id="3.90.70.10">
    <property type="entry name" value="Cysteine proteinases"/>
    <property type="match status" value="1"/>
</dbReference>
<dbReference type="PANTHER" id="PTHR12298">
    <property type="entry name" value="PCDC2 PROGRAMMED CELL DEATH PROTEIN 2 -RELATED"/>
    <property type="match status" value="1"/>
</dbReference>
<gene>
    <name evidence="3" type="primary">FGENESH: predicted gene_13.138</name>
    <name evidence="3" type="ORF">BN2166_0063080</name>
</gene>
<dbReference type="SMART" id="SM00165">
    <property type="entry name" value="UBA"/>
    <property type="match status" value="1"/>
</dbReference>
<feature type="compositionally biased region" description="Acidic residues" evidence="1">
    <location>
        <begin position="827"/>
        <end position="854"/>
    </location>
</feature>